<sequence length="447" mass="45258">MAGTFMSTLDYFIVNVAVPDAQADLHAGAAAIQWVVAAFGLAVAAGLITGGRLGDLYGRRRLFGIGTAVFTAASAACALSGNASELIAARVGQGIGMALLAPQVLGIIAATFTGPRQAKAYAAYGFVMGVAGVFGQLIGGVVIRADLFGLGWRNIFWINVPIGIVAVALLRPMVPESKGDRGTGLDLPGVGLVVAALVSTVLPLIQGRQDGWPLWTFLLLAAAVLLLAVFAAYQRWLSGRGGEPLVDPALFAQPGFSAGLGVALAYQMAMGSFFLYLALYLQQGRGLSALDSGLLFLGLGVAYLATSMAATAVTARLGRQVIAVGAVLQGLGYLVLLLAVHDIGLHGSVLWTLPGTVLAGAGMGLAFVPTPGVVLANVGPQHAAAAAGVLSTAQQVGGALGIAIVGIEFYAGTDLAGGFVASLLPMAGFCLLAAGLVQLLPRRAARA</sequence>
<evidence type="ECO:0000259" key="6">
    <source>
        <dbReference type="PROSITE" id="PS50850"/>
    </source>
</evidence>
<dbReference type="AlphaFoldDB" id="A0A3M2KY38"/>
<evidence type="ECO:0000256" key="4">
    <source>
        <dbReference type="ARBA" id="ARBA00023136"/>
    </source>
</evidence>
<dbReference type="InterPro" id="IPR011701">
    <property type="entry name" value="MFS"/>
</dbReference>
<feature type="transmembrane region" description="Helical" evidence="5">
    <location>
        <begin position="419"/>
        <end position="440"/>
    </location>
</feature>
<keyword evidence="2 5" id="KW-0812">Transmembrane</keyword>
<feature type="transmembrane region" description="Helical" evidence="5">
    <location>
        <begin position="353"/>
        <end position="376"/>
    </location>
</feature>
<evidence type="ECO:0000256" key="5">
    <source>
        <dbReference type="SAM" id="Phobius"/>
    </source>
</evidence>
<dbReference type="GO" id="GO:0022857">
    <property type="term" value="F:transmembrane transporter activity"/>
    <property type="evidence" value="ECO:0007669"/>
    <property type="project" value="InterPro"/>
</dbReference>
<feature type="domain" description="Major facilitator superfamily (MFS) profile" evidence="6">
    <location>
        <begin position="1"/>
        <end position="445"/>
    </location>
</feature>
<evidence type="ECO:0000256" key="2">
    <source>
        <dbReference type="ARBA" id="ARBA00022692"/>
    </source>
</evidence>
<feature type="transmembrane region" description="Helical" evidence="5">
    <location>
        <begin position="185"/>
        <end position="206"/>
    </location>
</feature>
<protein>
    <submittedName>
        <fullName evidence="7">MFS transporter</fullName>
    </submittedName>
</protein>
<keyword evidence="4 5" id="KW-0472">Membrane</keyword>
<feature type="transmembrane region" description="Helical" evidence="5">
    <location>
        <begin position="212"/>
        <end position="233"/>
    </location>
</feature>
<feature type="transmembrane region" description="Helical" evidence="5">
    <location>
        <begin position="254"/>
        <end position="281"/>
    </location>
</feature>
<gene>
    <name evidence="7" type="ORF">EBN03_27485</name>
</gene>
<name>A0A3M2KY38_9NOCA</name>
<accession>A0A3M2KY38</accession>
<dbReference type="OrthoDB" id="4365673at2"/>
<dbReference type="InterPro" id="IPR036259">
    <property type="entry name" value="MFS_trans_sf"/>
</dbReference>
<dbReference type="PROSITE" id="PS50850">
    <property type="entry name" value="MFS"/>
    <property type="match status" value="1"/>
</dbReference>
<dbReference type="SUPFAM" id="SSF103473">
    <property type="entry name" value="MFS general substrate transporter"/>
    <property type="match status" value="2"/>
</dbReference>
<organism evidence="7 8">
    <name type="scientific">Nocardia stercoris</name>
    <dbReference type="NCBI Taxonomy" id="2483361"/>
    <lineage>
        <taxon>Bacteria</taxon>
        <taxon>Bacillati</taxon>
        <taxon>Actinomycetota</taxon>
        <taxon>Actinomycetes</taxon>
        <taxon>Mycobacteriales</taxon>
        <taxon>Nocardiaceae</taxon>
        <taxon>Nocardia</taxon>
    </lineage>
</organism>
<evidence type="ECO:0000256" key="3">
    <source>
        <dbReference type="ARBA" id="ARBA00022989"/>
    </source>
</evidence>
<feature type="transmembrane region" description="Helical" evidence="5">
    <location>
        <begin position="155"/>
        <end position="173"/>
    </location>
</feature>
<dbReference type="EMBL" id="RFFH01000016">
    <property type="protein sequence ID" value="RMI29163.1"/>
    <property type="molecule type" value="Genomic_DNA"/>
</dbReference>
<feature type="transmembrane region" description="Helical" evidence="5">
    <location>
        <begin position="383"/>
        <end position="407"/>
    </location>
</feature>
<dbReference type="GO" id="GO:0005886">
    <property type="term" value="C:plasma membrane"/>
    <property type="evidence" value="ECO:0007669"/>
    <property type="project" value="UniProtKB-SubCell"/>
</dbReference>
<feature type="transmembrane region" description="Helical" evidence="5">
    <location>
        <begin position="121"/>
        <end position="143"/>
    </location>
</feature>
<reference evidence="7 8" key="1">
    <citation type="submission" date="2018-10" db="EMBL/GenBank/DDBJ databases">
        <title>Isolation from cow dung.</title>
        <authorList>
            <person name="Ling L."/>
        </authorList>
    </citation>
    <scope>NUCLEOTIDE SEQUENCE [LARGE SCALE GENOMIC DNA]</scope>
    <source>
        <strain evidence="7 8">NEAU-LL90</strain>
    </source>
</reference>
<feature type="transmembrane region" description="Helical" evidence="5">
    <location>
        <begin position="87"/>
        <end position="109"/>
    </location>
</feature>
<dbReference type="InterPro" id="IPR020846">
    <property type="entry name" value="MFS_dom"/>
</dbReference>
<dbReference type="Proteomes" id="UP000279275">
    <property type="component" value="Unassembled WGS sequence"/>
</dbReference>
<evidence type="ECO:0000313" key="7">
    <source>
        <dbReference type="EMBL" id="RMI29163.1"/>
    </source>
</evidence>
<evidence type="ECO:0000256" key="1">
    <source>
        <dbReference type="ARBA" id="ARBA00004651"/>
    </source>
</evidence>
<feature type="transmembrane region" description="Helical" evidence="5">
    <location>
        <begin position="31"/>
        <end position="50"/>
    </location>
</feature>
<keyword evidence="3 5" id="KW-1133">Transmembrane helix</keyword>
<dbReference type="PANTHER" id="PTHR42718">
    <property type="entry name" value="MAJOR FACILITATOR SUPERFAMILY MULTIDRUG TRANSPORTER MFSC"/>
    <property type="match status" value="1"/>
</dbReference>
<proteinExistence type="predicted"/>
<dbReference type="Gene3D" id="1.20.1720.10">
    <property type="entry name" value="Multidrug resistance protein D"/>
    <property type="match status" value="1"/>
</dbReference>
<keyword evidence="8" id="KW-1185">Reference proteome</keyword>
<feature type="transmembrane region" description="Helical" evidence="5">
    <location>
        <begin position="62"/>
        <end position="81"/>
    </location>
</feature>
<comment type="caution">
    <text evidence="7">The sequence shown here is derived from an EMBL/GenBank/DDBJ whole genome shotgun (WGS) entry which is preliminary data.</text>
</comment>
<dbReference type="Gene3D" id="1.20.1250.20">
    <property type="entry name" value="MFS general substrate transporter like domains"/>
    <property type="match status" value="1"/>
</dbReference>
<feature type="transmembrane region" description="Helical" evidence="5">
    <location>
        <begin position="321"/>
        <end position="341"/>
    </location>
</feature>
<comment type="subcellular location">
    <subcellularLocation>
        <location evidence="1">Cell membrane</location>
        <topology evidence="1">Multi-pass membrane protein</topology>
    </subcellularLocation>
</comment>
<dbReference type="PANTHER" id="PTHR42718:SF39">
    <property type="entry name" value="ACTINORHODIN TRANSPORTER-RELATED"/>
    <property type="match status" value="1"/>
</dbReference>
<evidence type="ECO:0000313" key="8">
    <source>
        <dbReference type="Proteomes" id="UP000279275"/>
    </source>
</evidence>
<feature type="transmembrane region" description="Helical" evidence="5">
    <location>
        <begin position="293"/>
        <end position="314"/>
    </location>
</feature>
<dbReference type="CDD" id="cd17321">
    <property type="entry name" value="MFS_MMR_MDR_like"/>
    <property type="match status" value="1"/>
</dbReference>
<dbReference type="Pfam" id="PF07690">
    <property type="entry name" value="MFS_1"/>
    <property type="match status" value="1"/>
</dbReference>